<keyword evidence="2" id="KW-0677">Repeat</keyword>
<name>A0A6J0KHE0_RAPSA</name>
<dbReference type="RefSeq" id="XP_018446988.2">
    <property type="nucleotide sequence ID" value="XM_018591486.2"/>
</dbReference>
<feature type="repeat" description="PPR" evidence="3">
    <location>
        <begin position="370"/>
        <end position="404"/>
    </location>
</feature>
<feature type="repeat" description="PPR" evidence="3">
    <location>
        <begin position="440"/>
        <end position="474"/>
    </location>
</feature>
<evidence type="ECO:0000313" key="6">
    <source>
        <dbReference type="RefSeq" id="XP_018446988.2"/>
    </source>
</evidence>
<dbReference type="KEGG" id="rsz:108818501"/>
<sequence length="506" mass="57468">MSRGGQSYFITLLRNPSRQNNHSNTQIRTLTLDPSRGGSTSTEPTKSDEHHHHYTEMAKTVSTIIRERRRWQQTLVSDFPSFNFADPLFLRQMLTLHNNNNKSNSNVMFSLWFFRWLCSTFDYKPDPVSLNLLFGALLDAKAVKAAKSFLETNGFKFSPEAALLDRYVKCLCEDGLLVDEGIRVYTLLKESGGTVPSVATCNAVLLGCLKVRKLDLFWELHKEMKESELDLERSQCLIQALCDGGEVSEGYELLKKVLRQGLDPGHGVYTKLISGFCEIGNYACMSEILHTMIAWNHLPSIYTYQEIIKGLCKNQKQREAFCVFNSLKERGYAPDRVVYTTMIHGLCEMGWFGSARKLWFEMIEKGMRPNEFTYNVMIHAHLKRGEVVLARELYGEMLRDGFGETTVSCNTMITGFCSYGRADQALEVFKRMSETGVRPDAITYNALVQGFCKENKVEKGIGMFKELKALGMKPSDRTYAALRKMRDLKMSDSSVAASLNEILEAV</sequence>
<protein>
    <submittedName>
        <fullName evidence="6">Pentatricopeptide repeat-containing protein At5g18950</fullName>
    </submittedName>
</protein>
<feature type="repeat" description="PPR" evidence="3">
    <location>
        <begin position="335"/>
        <end position="369"/>
    </location>
</feature>
<reference evidence="5" key="1">
    <citation type="journal article" date="2019" name="Database">
        <title>The radish genome database (RadishGD): an integrated information resource for radish genomics.</title>
        <authorList>
            <person name="Yu H.J."/>
            <person name="Baek S."/>
            <person name="Lee Y.J."/>
            <person name="Cho A."/>
            <person name="Mun J.H."/>
        </authorList>
    </citation>
    <scope>NUCLEOTIDE SEQUENCE [LARGE SCALE GENOMIC DNA]</scope>
    <source>
        <strain evidence="5">cv. WK10039</strain>
    </source>
</reference>
<dbReference type="AlphaFoldDB" id="A0A6J0KHE0"/>
<evidence type="ECO:0000256" key="4">
    <source>
        <dbReference type="SAM" id="MobiDB-lite"/>
    </source>
</evidence>
<dbReference type="Pfam" id="PF01535">
    <property type="entry name" value="PPR"/>
    <property type="match status" value="2"/>
</dbReference>
<dbReference type="Gene3D" id="1.25.40.10">
    <property type="entry name" value="Tetratricopeptide repeat domain"/>
    <property type="match status" value="5"/>
</dbReference>
<dbReference type="GO" id="GO:0003729">
    <property type="term" value="F:mRNA binding"/>
    <property type="evidence" value="ECO:0007669"/>
    <property type="project" value="TreeGrafter"/>
</dbReference>
<dbReference type="Proteomes" id="UP000504610">
    <property type="component" value="Chromosome 7"/>
</dbReference>
<gene>
    <name evidence="6" type="primary">LOC108818501</name>
</gene>
<dbReference type="InterPro" id="IPR051240">
    <property type="entry name" value="Mito_RNA-Proc/Resp"/>
</dbReference>
<feature type="repeat" description="PPR" evidence="3">
    <location>
        <begin position="405"/>
        <end position="439"/>
    </location>
</feature>
<evidence type="ECO:0000313" key="5">
    <source>
        <dbReference type="Proteomes" id="UP000504610"/>
    </source>
</evidence>
<evidence type="ECO:0000256" key="2">
    <source>
        <dbReference type="ARBA" id="ARBA00022737"/>
    </source>
</evidence>
<evidence type="ECO:0000256" key="3">
    <source>
        <dbReference type="PROSITE-ProRule" id="PRU00708"/>
    </source>
</evidence>
<evidence type="ECO:0000256" key="1">
    <source>
        <dbReference type="ARBA" id="ARBA00007626"/>
    </source>
</evidence>
<dbReference type="GeneID" id="108818501"/>
<dbReference type="PANTHER" id="PTHR47933">
    <property type="entry name" value="PENTATRICOPEPTIDE REPEAT-CONTAINING PROTEIN 1, MITOCHONDRIAL"/>
    <property type="match status" value="1"/>
</dbReference>
<dbReference type="NCBIfam" id="TIGR00756">
    <property type="entry name" value="PPR"/>
    <property type="match status" value="5"/>
</dbReference>
<dbReference type="InterPro" id="IPR002885">
    <property type="entry name" value="PPR_rpt"/>
</dbReference>
<reference evidence="6" key="2">
    <citation type="submission" date="2025-08" db="UniProtKB">
        <authorList>
            <consortium name="RefSeq"/>
        </authorList>
    </citation>
    <scope>IDENTIFICATION</scope>
    <source>
        <tissue evidence="6">Leaf</tissue>
    </source>
</reference>
<feature type="repeat" description="PPR" evidence="3">
    <location>
        <begin position="230"/>
        <end position="264"/>
    </location>
</feature>
<dbReference type="InterPro" id="IPR011990">
    <property type="entry name" value="TPR-like_helical_dom_sf"/>
</dbReference>
<feature type="compositionally biased region" description="Polar residues" evidence="4">
    <location>
        <begin position="14"/>
        <end position="29"/>
    </location>
</feature>
<dbReference type="OrthoDB" id="185373at2759"/>
<dbReference type="PANTHER" id="PTHR47933:SF45">
    <property type="entry name" value="PENTACOTRIPEPTIDE-REPEAT REGION OF PRORP DOMAIN-CONTAINING PROTEIN"/>
    <property type="match status" value="1"/>
</dbReference>
<feature type="region of interest" description="Disordered" evidence="4">
    <location>
        <begin position="14"/>
        <end position="53"/>
    </location>
</feature>
<keyword evidence="5" id="KW-1185">Reference proteome</keyword>
<dbReference type="PROSITE" id="PS51375">
    <property type="entry name" value="PPR"/>
    <property type="match status" value="6"/>
</dbReference>
<accession>A0A6J0KHE0</accession>
<comment type="similarity">
    <text evidence="1">Belongs to the PPR family. P subfamily.</text>
</comment>
<feature type="repeat" description="PPR" evidence="3">
    <location>
        <begin position="300"/>
        <end position="334"/>
    </location>
</feature>
<proteinExistence type="inferred from homology"/>
<organism evidence="5 6">
    <name type="scientific">Raphanus sativus</name>
    <name type="common">Radish</name>
    <name type="synonym">Raphanus raphanistrum var. sativus</name>
    <dbReference type="NCBI Taxonomy" id="3726"/>
    <lineage>
        <taxon>Eukaryota</taxon>
        <taxon>Viridiplantae</taxon>
        <taxon>Streptophyta</taxon>
        <taxon>Embryophyta</taxon>
        <taxon>Tracheophyta</taxon>
        <taxon>Spermatophyta</taxon>
        <taxon>Magnoliopsida</taxon>
        <taxon>eudicotyledons</taxon>
        <taxon>Gunneridae</taxon>
        <taxon>Pentapetalae</taxon>
        <taxon>rosids</taxon>
        <taxon>malvids</taxon>
        <taxon>Brassicales</taxon>
        <taxon>Brassicaceae</taxon>
        <taxon>Brassiceae</taxon>
        <taxon>Raphanus</taxon>
    </lineage>
</organism>
<dbReference type="Pfam" id="PF13041">
    <property type="entry name" value="PPR_2"/>
    <property type="match status" value="3"/>
</dbReference>